<dbReference type="eggNOG" id="COG0524">
    <property type="taxonomic scope" value="Bacteria"/>
</dbReference>
<gene>
    <name evidence="4" type="ordered locus">Daes_1412</name>
</gene>
<reference evidence="4 5" key="2">
    <citation type="journal article" date="2014" name="Genome Announc.">
        <title>Complete Genome Sequence of the Subsurface, Mesophilic Sulfate-Reducing Bacterium Desulfovibrio aespoeensis Aspo-2.</title>
        <authorList>
            <person name="Pedersen K."/>
            <person name="Bengtsson A."/>
            <person name="Edlund J."/>
            <person name="Rabe L."/>
            <person name="Hazen T."/>
            <person name="Chakraborty R."/>
            <person name="Goodwin L."/>
            <person name="Shapiro N."/>
        </authorList>
    </citation>
    <scope>NUCLEOTIDE SEQUENCE [LARGE SCALE GENOMIC DNA]</scope>
    <source>
        <strain evidence="5">ATCC 700646 / DSM 10631 / Aspo-2</strain>
    </source>
</reference>
<dbReference type="PROSITE" id="PS00584">
    <property type="entry name" value="PFKB_KINASES_2"/>
    <property type="match status" value="1"/>
</dbReference>
<dbReference type="GO" id="GO:0016301">
    <property type="term" value="F:kinase activity"/>
    <property type="evidence" value="ECO:0007669"/>
    <property type="project" value="UniProtKB-KW"/>
</dbReference>
<sequence length="311" mass="33569">MQIYISGSLAFDRIMTFPDKFSNHILPDKIHILNVCFLVDGLDEKFGGTGGNIAYSLSLLGEKPVLLSQVGKDFSLYDAWLQEHGIGVAGIRTVEQEFTAGAYITTDQSDNQITGFNPGAMKYPCQFDMTIIDPDDALGIISPGNLGDMMDHPRYYRANSIPFIFDPGQQIPAFTGAQLAEALGGAEILITNDYELEMIMKSTGLTKGEIVDRVAYLITTLGEKGSVVNSKGEETPVAAVPVSVVADPTGAGDAFRAGLLKGLAMEKTVVEAARLGSVCAAYAVECKGTQEHRFTLEEFTKRYEASFGPLE</sequence>
<organism evidence="4 5">
    <name type="scientific">Pseudodesulfovibrio aespoeensis (strain ATCC 700646 / DSM 10631 / Aspo-2)</name>
    <name type="common">Desulfovibrio aespoeensis</name>
    <dbReference type="NCBI Taxonomy" id="643562"/>
    <lineage>
        <taxon>Bacteria</taxon>
        <taxon>Pseudomonadati</taxon>
        <taxon>Thermodesulfobacteriota</taxon>
        <taxon>Desulfovibrionia</taxon>
        <taxon>Desulfovibrionales</taxon>
        <taxon>Desulfovibrionaceae</taxon>
    </lineage>
</organism>
<name>E6VVY1_PSEA9</name>
<dbReference type="Pfam" id="PF00294">
    <property type="entry name" value="PfkB"/>
    <property type="match status" value="1"/>
</dbReference>
<dbReference type="AlphaFoldDB" id="E6VVY1"/>
<dbReference type="PANTHER" id="PTHR10584">
    <property type="entry name" value="SUGAR KINASE"/>
    <property type="match status" value="1"/>
</dbReference>
<evidence type="ECO:0000259" key="3">
    <source>
        <dbReference type="Pfam" id="PF00294"/>
    </source>
</evidence>
<evidence type="ECO:0000313" key="4">
    <source>
        <dbReference type="EMBL" id="ADU62426.1"/>
    </source>
</evidence>
<evidence type="ECO:0000256" key="1">
    <source>
        <dbReference type="ARBA" id="ARBA00022679"/>
    </source>
</evidence>
<evidence type="ECO:0000313" key="5">
    <source>
        <dbReference type="Proteomes" id="UP000002191"/>
    </source>
</evidence>
<dbReference type="HOGENOM" id="CLU_027634_5_2_7"/>
<dbReference type="CDD" id="cd01942">
    <property type="entry name" value="ribokinase_group_A"/>
    <property type="match status" value="1"/>
</dbReference>
<dbReference type="PANTHER" id="PTHR10584:SF166">
    <property type="entry name" value="RIBOKINASE"/>
    <property type="match status" value="1"/>
</dbReference>
<keyword evidence="2" id="KW-0418">Kinase</keyword>
<dbReference type="SUPFAM" id="SSF53613">
    <property type="entry name" value="Ribokinase-like"/>
    <property type="match status" value="1"/>
</dbReference>
<dbReference type="InterPro" id="IPR002173">
    <property type="entry name" value="Carboh/pur_kinase_PfkB_CS"/>
</dbReference>
<dbReference type="InterPro" id="IPR011611">
    <property type="entry name" value="PfkB_dom"/>
</dbReference>
<dbReference type="EMBL" id="CP002431">
    <property type="protein sequence ID" value="ADU62426.1"/>
    <property type="molecule type" value="Genomic_DNA"/>
</dbReference>
<keyword evidence="5" id="KW-1185">Reference proteome</keyword>
<dbReference type="KEGG" id="das:Daes_1412"/>
<proteinExistence type="predicted"/>
<keyword evidence="1" id="KW-0808">Transferase</keyword>
<dbReference type="RefSeq" id="WP_013514356.1">
    <property type="nucleotide sequence ID" value="NC_014844.1"/>
</dbReference>
<dbReference type="STRING" id="643562.Daes_1412"/>
<dbReference type="Gene3D" id="3.40.1190.20">
    <property type="match status" value="1"/>
</dbReference>
<dbReference type="InterPro" id="IPR029056">
    <property type="entry name" value="Ribokinase-like"/>
</dbReference>
<dbReference type="Proteomes" id="UP000002191">
    <property type="component" value="Chromosome"/>
</dbReference>
<dbReference type="OrthoDB" id="9779730at2"/>
<dbReference type="PROSITE" id="PS00583">
    <property type="entry name" value="PFKB_KINASES_1"/>
    <property type="match status" value="1"/>
</dbReference>
<accession>E6VVY1</accession>
<feature type="domain" description="Carbohydrate kinase PfkB" evidence="3">
    <location>
        <begin position="43"/>
        <end position="291"/>
    </location>
</feature>
<reference evidence="5" key="1">
    <citation type="submission" date="2010-12" db="EMBL/GenBank/DDBJ databases">
        <title>Complete sequence of Desulfovibrio aespoeensis Aspo-2.</title>
        <authorList>
            <consortium name="US DOE Joint Genome Institute"/>
            <person name="Lucas S."/>
            <person name="Copeland A."/>
            <person name="Lapidus A."/>
            <person name="Cheng J.-F."/>
            <person name="Goodwin L."/>
            <person name="Pitluck S."/>
            <person name="Chertkov O."/>
            <person name="Misra M."/>
            <person name="Detter J.C."/>
            <person name="Han C."/>
            <person name="Tapia R."/>
            <person name="Land M."/>
            <person name="Hauser L."/>
            <person name="Kyrpides N."/>
            <person name="Ivanova N."/>
            <person name="Ovchinnikova G."/>
            <person name="Pedersen K."/>
            <person name="Jagevall S."/>
            <person name="Hazen T."/>
            <person name="Woyke T."/>
        </authorList>
    </citation>
    <scope>NUCLEOTIDE SEQUENCE [LARGE SCALE GENOMIC DNA]</scope>
    <source>
        <strain evidence="5">ATCC 700646 / DSM 10631 / Aspo-2</strain>
    </source>
</reference>
<evidence type="ECO:0000256" key="2">
    <source>
        <dbReference type="ARBA" id="ARBA00022777"/>
    </source>
</evidence>
<protein>
    <submittedName>
        <fullName evidence="4">PfkB domain protein</fullName>
    </submittedName>
</protein>